<keyword evidence="1" id="KW-0472">Membrane</keyword>
<keyword evidence="1" id="KW-1133">Transmembrane helix</keyword>
<accession>A0A2T6GBH6</accession>
<proteinExistence type="predicted"/>
<dbReference type="EMBL" id="PYJM01000012">
    <property type="protein sequence ID" value="PUA41511.1"/>
    <property type="molecule type" value="Genomic_DNA"/>
</dbReference>
<evidence type="ECO:0000313" key="2">
    <source>
        <dbReference type="EMBL" id="PUA41511.1"/>
    </source>
</evidence>
<name>A0A2T6GBH6_9PSED</name>
<gene>
    <name evidence="2" type="ORF">C5U62_31595</name>
</gene>
<feature type="transmembrane region" description="Helical" evidence="1">
    <location>
        <begin position="50"/>
        <end position="69"/>
    </location>
</feature>
<sequence length="117" mass="12711">MQRTLSNKGRAKGRARLRYLGAVLVGYLPYLVMAAEWDQKLIEIGRAVRIGMYAVGGSLALITLMWSGIKWLIARSNGDHSHTFIDYLQQLGVVGVVGGTLIFGAWAWGVFGSGTIA</sequence>
<organism evidence="2 3">
    <name type="scientific">Pseudomonas protegens</name>
    <dbReference type="NCBI Taxonomy" id="380021"/>
    <lineage>
        <taxon>Bacteria</taxon>
        <taxon>Pseudomonadati</taxon>
        <taxon>Pseudomonadota</taxon>
        <taxon>Gammaproteobacteria</taxon>
        <taxon>Pseudomonadales</taxon>
        <taxon>Pseudomonadaceae</taxon>
        <taxon>Pseudomonas</taxon>
    </lineage>
</organism>
<evidence type="ECO:0000313" key="3">
    <source>
        <dbReference type="Proteomes" id="UP000244178"/>
    </source>
</evidence>
<comment type="caution">
    <text evidence="2">The sequence shown here is derived from an EMBL/GenBank/DDBJ whole genome shotgun (WGS) entry which is preliminary data.</text>
</comment>
<evidence type="ECO:0000256" key="1">
    <source>
        <dbReference type="SAM" id="Phobius"/>
    </source>
</evidence>
<feature type="transmembrane region" description="Helical" evidence="1">
    <location>
        <begin position="90"/>
        <end position="111"/>
    </location>
</feature>
<keyword evidence="1" id="KW-0812">Transmembrane</keyword>
<dbReference type="AlphaFoldDB" id="A0A2T6GBH6"/>
<protein>
    <submittedName>
        <fullName evidence="2">Type IV secretion system protein VirB2</fullName>
    </submittedName>
</protein>
<reference evidence="2 3" key="1">
    <citation type="submission" date="2018-03" db="EMBL/GenBank/DDBJ databases">
        <title>Draft genome sequence of the plant growth promoting rhizobacterium Pseudomonas protegens strain BNJ-SS-45 isolated from wheat (Triticum aestivum) rhizosphere.</title>
        <authorList>
            <person name="Bajpai A."/>
            <person name="Shende K."/>
            <person name="Meena N."/>
            <person name="Upadhyayula S.R."/>
            <person name="Suravajhala P."/>
            <person name="Medicherla K.M."/>
            <person name="Johri B.N."/>
        </authorList>
    </citation>
    <scope>NUCLEOTIDE SEQUENCE [LARGE SCALE GENOMIC DNA]</scope>
    <source>
        <strain evidence="2 3">BNJ-SS-45</strain>
    </source>
</reference>
<dbReference type="Proteomes" id="UP000244178">
    <property type="component" value="Unassembled WGS sequence"/>
</dbReference>